<dbReference type="Proteomes" id="UP000003586">
    <property type="component" value="Chromosome"/>
</dbReference>
<dbReference type="EMBL" id="CP007035">
    <property type="protein sequence ID" value="AHF17418.1"/>
    <property type="molecule type" value="Genomic_DNA"/>
</dbReference>
<dbReference type="KEGG" id="nso:NIASO_07140"/>
<keyword evidence="1" id="KW-0472">Membrane</keyword>
<evidence type="ECO:0000313" key="3">
    <source>
        <dbReference type="Proteomes" id="UP000003586"/>
    </source>
</evidence>
<keyword evidence="1" id="KW-0812">Transmembrane</keyword>
<accession>W0F6I1</accession>
<dbReference type="AlphaFoldDB" id="W0F6I1"/>
<keyword evidence="3" id="KW-1185">Reference proteome</keyword>
<evidence type="ECO:0000256" key="1">
    <source>
        <dbReference type="SAM" id="Phobius"/>
    </source>
</evidence>
<feature type="transmembrane region" description="Helical" evidence="1">
    <location>
        <begin position="12"/>
        <end position="32"/>
    </location>
</feature>
<dbReference type="HOGENOM" id="CLU_3120327_0_0_10"/>
<reference evidence="2 3" key="1">
    <citation type="submission" date="2013-12" db="EMBL/GenBank/DDBJ databases">
        <authorList>
            <consortium name="DOE Joint Genome Institute"/>
            <person name="Eisen J."/>
            <person name="Huntemann M."/>
            <person name="Han J."/>
            <person name="Chen A."/>
            <person name="Kyrpides N."/>
            <person name="Mavromatis K."/>
            <person name="Markowitz V."/>
            <person name="Palaniappan K."/>
            <person name="Ivanova N."/>
            <person name="Schaumberg A."/>
            <person name="Pati A."/>
            <person name="Liolios K."/>
            <person name="Nordberg H.P."/>
            <person name="Cantor M.N."/>
            <person name="Hua S.X."/>
            <person name="Woyke T."/>
        </authorList>
    </citation>
    <scope>NUCLEOTIDE SEQUENCE [LARGE SCALE GENOMIC DNA]</scope>
    <source>
        <strain evidence="3">DSM 19437</strain>
    </source>
</reference>
<protein>
    <submittedName>
        <fullName evidence="2">Uncharacterized protein</fullName>
    </submittedName>
</protein>
<proteinExistence type="predicted"/>
<sequence length="51" mass="5859">MSEGTKNKGLMWILFFISAAALLIAIFTHWPWLTLILPFVTTFFVKAMDII</sequence>
<keyword evidence="1" id="KW-1133">Transmembrane helix</keyword>
<evidence type="ECO:0000313" key="2">
    <source>
        <dbReference type="EMBL" id="AHF17418.1"/>
    </source>
</evidence>
<organism evidence="2 3">
    <name type="scientific">Niabella soli DSM 19437</name>
    <dbReference type="NCBI Taxonomy" id="929713"/>
    <lineage>
        <taxon>Bacteria</taxon>
        <taxon>Pseudomonadati</taxon>
        <taxon>Bacteroidota</taxon>
        <taxon>Chitinophagia</taxon>
        <taxon>Chitinophagales</taxon>
        <taxon>Chitinophagaceae</taxon>
        <taxon>Niabella</taxon>
    </lineage>
</organism>
<gene>
    <name evidence="2" type="ORF">NIASO_07140</name>
</gene>
<name>W0F6I1_9BACT</name>
<dbReference type="STRING" id="929713.NIASO_07140"/>